<keyword evidence="3" id="KW-1185">Reference proteome</keyword>
<dbReference type="Gene3D" id="3.10.10.10">
    <property type="entry name" value="HIV Type 1 Reverse Transcriptase, subunit A, domain 1"/>
    <property type="match status" value="1"/>
</dbReference>
<dbReference type="Gene3D" id="3.30.70.270">
    <property type="match status" value="1"/>
</dbReference>
<dbReference type="InterPro" id="IPR043128">
    <property type="entry name" value="Rev_trsase/Diguanyl_cyclase"/>
</dbReference>
<protein>
    <recommendedName>
        <fullName evidence="1">Reverse transcriptase domain-containing protein</fullName>
    </recommendedName>
</protein>
<dbReference type="PROSITE" id="PS50878">
    <property type="entry name" value="RT_POL"/>
    <property type="match status" value="1"/>
</dbReference>
<dbReference type="InterPro" id="IPR021109">
    <property type="entry name" value="Peptidase_aspartic_dom_sf"/>
</dbReference>
<dbReference type="CDD" id="cd01647">
    <property type="entry name" value="RT_LTR"/>
    <property type="match status" value="1"/>
</dbReference>
<dbReference type="PANTHER" id="PTHR24559:SF444">
    <property type="entry name" value="REVERSE TRANSCRIPTASE DOMAIN-CONTAINING PROTEIN"/>
    <property type="match status" value="1"/>
</dbReference>
<dbReference type="GO" id="GO:0071897">
    <property type="term" value="P:DNA biosynthetic process"/>
    <property type="evidence" value="ECO:0007669"/>
    <property type="project" value="UniProtKB-ARBA"/>
</dbReference>
<sequence>MDSSASVVEEQMSKQQEFNSSLIREAMNLFKSRIHEYTTTPVEICKFDGYTMASDKWLQLYENMCRINHWIDDSQKVMYLQTNLENGSIAEKWYNSRIFNGQMNESWASWKVSFVEAFKQHPIELMIKADDFNYSSGSLLDYYYEKERLIDLAYGHLPVKVKILMIIKGLPSSMQDQLLMTDVLENHCLINRIARLKPFQEKQDSILPIIYKETPIEVGACRNVDCSRICVGEMKINGKVFSGLFDSGAAVDLLKYKFVEENCWELEETSNVLIGFNQIPQKFTFSARVKFEKNGKAVESRAVVCENLGYNFIVSWPTLQKLGFALDQVIDQKHEPKLELLNVTKRFVKSKEDVLKYFPEVKGEVSLKLAVPFALRDDSPIVALKPYRLSRERYMWAQTRIKELLDQKIIRESTSKYASPCVIVPKANGSLRLCQDYREVNKHTDLDPFPFPIIDDLICQFGGCKFFSNLDLKDGFHQVPLTEETKQYTSFVLPFGQYEFNKLPFGWKNSPSHFQRFMTRVLGDLLHDPNICVYIDDILIGGRTEDECATKNLHGRQASLGSK</sequence>
<organism evidence="2 3">
    <name type="scientific">Nesidiocoris tenuis</name>
    <dbReference type="NCBI Taxonomy" id="355587"/>
    <lineage>
        <taxon>Eukaryota</taxon>
        <taxon>Metazoa</taxon>
        <taxon>Ecdysozoa</taxon>
        <taxon>Arthropoda</taxon>
        <taxon>Hexapoda</taxon>
        <taxon>Insecta</taxon>
        <taxon>Pterygota</taxon>
        <taxon>Neoptera</taxon>
        <taxon>Paraneoptera</taxon>
        <taxon>Hemiptera</taxon>
        <taxon>Heteroptera</taxon>
        <taxon>Panheteroptera</taxon>
        <taxon>Cimicomorpha</taxon>
        <taxon>Miridae</taxon>
        <taxon>Dicyphina</taxon>
        <taxon>Nesidiocoris</taxon>
    </lineage>
</organism>
<dbReference type="InterPro" id="IPR043502">
    <property type="entry name" value="DNA/RNA_pol_sf"/>
</dbReference>
<feature type="non-terminal residue" evidence="2">
    <location>
        <position position="563"/>
    </location>
</feature>
<evidence type="ECO:0000259" key="1">
    <source>
        <dbReference type="PROSITE" id="PS50878"/>
    </source>
</evidence>
<proteinExistence type="predicted"/>
<dbReference type="CDD" id="cd00303">
    <property type="entry name" value="retropepsin_like"/>
    <property type="match status" value="1"/>
</dbReference>
<dbReference type="SUPFAM" id="SSF50630">
    <property type="entry name" value="Acid proteases"/>
    <property type="match status" value="1"/>
</dbReference>
<dbReference type="PANTHER" id="PTHR24559">
    <property type="entry name" value="TRANSPOSON TY3-I GAG-POL POLYPROTEIN"/>
    <property type="match status" value="1"/>
</dbReference>
<evidence type="ECO:0000313" key="3">
    <source>
        <dbReference type="Proteomes" id="UP000479000"/>
    </source>
</evidence>
<gene>
    <name evidence="2" type="ORF">NTEN_LOCUS20469</name>
</gene>
<reference evidence="2 3" key="1">
    <citation type="submission" date="2020-02" db="EMBL/GenBank/DDBJ databases">
        <authorList>
            <person name="Ferguson B K."/>
        </authorList>
    </citation>
    <scope>NUCLEOTIDE SEQUENCE [LARGE SCALE GENOMIC DNA]</scope>
</reference>
<dbReference type="InterPro" id="IPR000477">
    <property type="entry name" value="RT_dom"/>
</dbReference>
<dbReference type="OrthoDB" id="115435at2759"/>
<dbReference type="Proteomes" id="UP000479000">
    <property type="component" value="Unassembled WGS sequence"/>
</dbReference>
<evidence type="ECO:0000313" key="2">
    <source>
        <dbReference type="EMBL" id="CAB0016205.1"/>
    </source>
</evidence>
<dbReference type="EMBL" id="CADCXU010030103">
    <property type="protein sequence ID" value="CAB0016205.1"/>
    <property type="molecule type" value="Genomic_DNA"/>
</dbReference>
<dbReference type="Gene3D" id="2.40.70.10">
    <property type="entry name" value="Acid Proteases"/>
    <property type="match status" value="1"/>
</dbReference>
<name>A0A6H5HGF6_9HEMI</name>
<dbReference type="SUPFAM" id="SSF56672">
    <property type="entry name" value="DNA/RNA polymerases"/>
    <property type="match status" value="1"/>
</dbReference>
<accession>A0A6H5HGF6</accession>
<dbReference type="InterPro" id="IPR053134">
    <property type="entry name" value="RNA-dir_DNA_polymerase"/>
</dbReference>
<dbReference type="Pfam" id="PF00078">
    <property type="entry name" value="RVT_1"/>
    <property type="match status" value="1"/>
</dbReference>
<dbReference type="AlphaFoldDB" id="A0A6H5HGF6"/>
<feature type="domain" description="Reverse transcriptase" evidence="1">
    <location>
        <begin position="405"/>
        <end position="563"/>
    </location>
</feature>